<accession>A0A7M5X0Q9</accession>
<dbReference type="PANTHER" id="PTHR32046:SF11">
    <property type="entry name" value="IMMUNE-ASSOCIATED NUCLEOTIDE-BINDING PROTEIN 10-LIKE"/>
    <property type="match status" value="1"/>
</dbReference>
<dbReference type="Pfam" id="PF26633">
    <property type="entry name" value="DUF8206"/>
    <property type="match status" value="1"/>
</dbReference>
<dbReference type="EnsemblMetazoa" id="CLYHEMT015946.1">
    <property type="protein sequence ID" value="CLYHEMP015946.1"/>
    <property type="gene ID" value="CLYHEMG015946"/>
</dbReference>
<dbReference type="InterPro" id="IPR058519">
    <property type="entry name" value="DUF8206"/>
</dbReference>
<dbReference type="AlphaFoldDB" id="A0A7M5X0Q9"/>
<dbReference type="OrthoDB" id="2386367at2759"/>
<evidence type="ECO:0000259" key="3">
    <source>
        <dbReference type="Pfam" id="PF26633"/>
    </source>
</evidence>
<feature type="coiled-coil region" evidence="1">
    <location>
        <begin position="624"/>
        <end position="666"/>
    </location>
</feature>
<evidence type="ECO:0000256" key="1">
    <source>
        <dbReference type="SAM" id="Coils"/>
    </source>
</evidence>
<sequence length="854" mass="97792">MMEYQHVYHEEAEMQSVEDLAFGLDRTKDMNIVLIGRSGVGKSTWINSFFNYLLHPSFDSAVREGPVYAPVYSRFKHYHAEADDVVNKEDDDDDDDDGFGCLVDIEIGDKHQENINQEYREGNTGVSATMFPMAHRLEPKDEKYSITLIDTPGFCSTAPGGDTTLSEAQDKQNINLILNQLGQYPHINAFVILLKPGQEKLDPGFATSLKTLFSQLDESAKSNVIFSFTHSKNCDFNDIQHLPALKNLLKSKANLRIKRSNVFYFDNSPFCYLATAANNYQPTDSRSKMQDCWDKSVKNCLNMLGHINQLPAHKTDTIIAINDSKSIIKMMIAPLVYVCKINEENYALVNQTYDNLAKQTGRSVIKVKDDPKKNQGGADEEIKDENAHLNLEGAKAIEEEEKPLIQETNIDEEDREEKGEGAEDQEAETRKGGDREPEDREGGGKEDGGRKEGCGGALDGMDLIEINEKILIYKKLRKPITVCNNPACFKKQSILEEGKDIVKKMYHNVCCHNCLVPFVSHDKPGSLMLLLCKAFDWSLKCRKCDHSKDEHIHIAYELNEAHKVFELEIKDINQRKKDLELEFEVIIDILVFFAQFLNHHCLLKEEMLVEQCIDRELVKVSQDLGDLVRLQDECQEEVKELSENDLVKLQATIKQNEDELKAIDEKISLVTKMGKLKVETLGQIDEFEKIAMEIELNELASKRKRLLSSSEKSLDQEEFCQVYEKRRSKYVSLLQALRENENLLLQLIELNESCDKMKMLAKGLKKIQQKYSDKMQNQKHSLVPESVNAKIIMLTRLPHNGHIFKKIHEELNKSKTEGLIQDKVYKMEEQLQNLPRRTYQKIKKAAENVYHSLQ</sequence>
<evidence type="ECO:0000313" key="4">
    <source>
        <dbReference type="EnsemblMetazoa" id="CLYHEMP015946.1"/>
    </source>
</evidence>
<evidence type="ECO:0000256" key="2">
    <source>
        <dbReference type="SAM" id="MobiDB-lite"/>
    </source>
</evidence>
<dbReference type="PANTHER" id="PTHR32046">
    <property type="entry name" value="G DOMAIN-CONTAINING PROTEIN"/>
    <property type="match status" value="1"/>
</dbReference>
<feature type="compositionally biased region" description="Basic and acidic residues" evidence="2">
    <location>
        <begin position="416"/>
        <end position="453"/>
    </location>
</feature>
<feature type="domain" description="DUF8206" evidence="3">
    <location>
        <begin position="475"/>
        <end position="557"/>
    </location>
</feature>
<reference evidence="4" key="1">
    <citation type="submission" date="2021-01" db="UniProtKB">
        <authorList>
            <consortium name="EnsemblMetazoa"/>
        </authorList>
    </citation>
    <scope>IDENTIFICATION</scope>
</reference>
<proteinExistence type="predicted"/>
<keyword evidence="5" id="KW-1185">Reference proteome</keyword>
<keyword evidence="1" id="KW-0175">Coiled coil</keyword>
<evidence type="ECO:0000313" key="5">
    <source>
        <dbReference type="Proteomes" id="UP000594262"/>
    </source>
</evidence>
<dbReference type="GeneID" id="136804596"/>
<feature type="region of interest" description="Disordered" evidence="2">
    <location>
        <begin position="394"/>
        <end position="454"/>
    </location>
</feature>
<name>A0A7M5X0Q9_9CNID</name>
<dbReference type="RefSeq" id="XP_066917297.1">
    <property type="nucleotide sequence ID" value="XM_067061196.1"/>
</dbReference>
<dbReference type="InterPro" id="IPR027417">
    <property type="entry name" value="P-loop_NTPase"/>
</dbReference>
<dbReference type="Proteomes" id="UP000594262">
    <property type="component" value="Unplaced"/>
</dbReference>
<dbReference type="SUPFAM" id="SSF52540">
    <property type="entry name" value="P-loop containing nucleoside triphosphate hydrolases"/>
    <property type="match status" value="1"/>
</dbReference>
<organism evidence="4 5">
    <name type="scientific">Clytia hemisphaerica</name>
    <dbReference type="NCBI Taxonomy" id="252671"/>
    <lineage>
        <taxon>Eukaryota</taxon>
        <taxon>Metazoa</taxon>
        <taxon>Cnidaria</taxon>
        <taxon>Hydrozoa</taxon>
        <taxon>Hydroidolina</taxon>
        <taxon>Leptothecata</taxon>
        <taxon>Obeliida</taxon>
        <taxon>Clytiidae</taxon>
        <taxon>Clytia</taxon>
    </lineage>
</organism>
<protein>
    <recommendedName>
        <fullName evidence="3">DUF8206 domain-containing protein</fullName>
    </recommendedName>
</protein>
<dbReference type="Gene3D" id="3.40.50.300">
    <property type="entry name" value="P-loop containing nucleotide triphosphate hydrolases"/>
    <property type="match status" value="1"/>
</dbReference>